<dbReference type="AlphaFoldDB" id="A0A671VNA7"/>
<evidence type="ECO:0000256" key="2">
    <source>
        <dbReference type="ARBA" id="ARBA00022598"/>
    </source>
</evidence>
<dbReference type="Proteomes" id="UP000472265">
    <property type="component" value="Chromosome 18"/>
</dbReference>
<evidence type="ECO:0000256" key="3">
    <source>
        <dbReference type="ARBA" id="ARBA00022741"/>
    </source>
</evidence>
<evidence type="ECO:0000259" key="15">
    <source>
        <dbReference type="Pfam" id="PF00501"/>
    </source>
</evidence>
<evidence type="ECO:0000256" key="11">
    <source>
        <dbReference type="ARBA" id="ARBA00024548"/>
    </source>
</evidence>
<dbReference type="GO" id="GO:0005783">
    <property type="term" value="C:endoplasmic reticulum"/>
    <property type="evidence" value="ECO:0007669"/>
    <property type="project" value="TreeGrafter"/>
</dbReference>
<dbReference type="CDD" id="cd05927">
    <property type="entry name" value="LC-FACS_euk"/>
    <property type="match status" value="1"/>
</dbReference>
<evidence type="ECO:0000256" key="4">
    <source>
        <dbReference type="ARBA" id="ARBA00022832"/>
    </source>
</evidence>
<comment type="catalytic activity">
    <reaction evidence="8">
        <text>a long-chain fatty acid + ATP + CoA = a long-chain fatty acyl-CoA + AMP + diphosphate</text>
        <dbReference type="Rhea" id="RHEA:15421"/>
        <dbReference type="ChEBI" id="CHEBI:30616"/>
        <dbReference type="ChEBI" id="CHEBI:33019"/>
        <dbReference type="ChEBI" id="CHEBI:57287"/>
        <dbReference type="ChEBI" id="CHEBI:57560"/>
        <dbReference type="ChEBI" id="CHEBI:83139"/>
        <dbReference type="ChEBI" id="CHEBI:456215"/>
        <dbReference type="EC" id="6.2.1.3"/>
    </reaction>
    <physiologicalReaction direction="left-to-right" evidence="8">
        <dbReference type="Rhea" id="RHEA:15422"/>
    </physiologicalReaction>
</comment>
<dbReference type="InterPro" id="IPR020845">
    <property type="entry name" value="AMP-binding_CS"/>
</dbReference>
<dbReference type="PANTHER" id="PTHR43272">
    <property type="entry name" value="LONG-CHAIN-FATTY-ACID--COA LIGASE"/>
    <property type="match status" value="1"/>
</dbReference>
<reference evidence="16" key="3">
    <citation type="submission" date="2025-09" db="UniProtKB">
        <authorList>
            <consortium name="Ensembl"/>
        </authorList>
    </citation>
    <scope>IDENTIFICATION</scope>
</reference>
<proteinExistence type="inferred from homology"/>
<reference evidence="16" key="1">
    <citation type="submission" date="2021-04" db="EMBL/GenBank/DDBJ databases">
        <authorList>
            <consortium name="Wellcome Sanger Institute Data Sharing"/>
        </authorList>
    </citation>
    <scope>NUCLEOTIDE SEQUENCE [LARGE SCALE GENOMIC DNA]</scope>
</reference>
<dbReference type="Gene3D" id="3.40.50.12780">
    <property type="entry name" value="N-terminal domain of ligase-like"/>
    <property type="match status" value="1"/>
</dbReference>
<evidence type="ECO:0000256" key="10">
    <source>
        <dbReference type="ARBA" id="ARBA00024532"/>
    </source>
</evidence>
<comment type="catalytic activity">
    <reaction evidence="12">
        <text>(E)-hexadec-2-enoate + ATP + CoA = (2E)-hexadecenoyl-CoA + AMP + diphosphate</text>
        <dbReference type="Rhea" id="RHEA:36139"/>
        <dbReference type="ChEBI" id="CHEBI:30616"/>
        <dbReference type="ChEBI" id="CHEBI:33019"/>
        <dbReference type="ChEBI" id="CHEBI:57287"/>
        <dbReference type="ChEBI" id="CHEBI:61526"/>
        <dbReference type="ChEBI" id="CHEBI:72745"/>
        <dbReference type="ChEBI" id="CHEBI:456215"/>
    </reaction>
    <physiologicalReaction direction="left-to-right" evidence="12">
        <dbReference type="Rhea" id="RHEA:36140"/>
    </physiologicalReaction>
</comment>
<comment type="catalytic activity">
    <reaction evidence="7">
        <text>5-hydroxy-(6E,8Z,11Z,14Z)-eicosatetraenoate + ATP + CoA = 5-hydroxy-(6E,8Z,11Z,14Z)-eicosatetraenoyl-CoA + AMP + diphosphate</text>
        <dbReference type="Rhea" id="RHEA:52108"/>
        <dbReference type="ChEBI" id="CHEBI:30616"/>
        <dbReference type="ChEBI" id="CHEBI:33019"/>
        <dbReference type="ChEBI" id="CHEBI:57287"/>
        <dbReference type="ChEBI" id="CHEBI:65341"/>
        <dbReference type="ChEBI" id="CHEBI:136407"/>
        <dbReference type="ChEBI" id="CHEBI:456215"/>
    </reaction>
    <physiologicalReaction direction="left-to-right" evidence="7">
        <dbReference type="Rhea" id="RHEA:52109"/>
    </physiologicalReaction>
</comment>
<comment type="similarity">
    <text evidence="1 14">Belongs to the ATP-dependent AMP-binding enzyme family.</text>
</comment>
<dbReference type="InterPro" id="IPR042099">
    <property type="entry name" value="ANL_N_sf"/>
</dbReference>
<dbReference type="GO" id="GO:0005524">
    <property type="term" value="F:ATP binding"/>
    <property type="evidence" value="ECO:0007669"/>
    <property type="project" value="UniProtKB-KW"/>
</dbReference>
<comment type="catalytic activity">
    <reaction evidence="13">
        <text>hexadecanoate + ATP + CoA = hexadecanoyl-CoA + AMP + diphosphate</text>
        <dbReference type="Rhea" id="RHEA:30751"/>
        <dbReference type="ChEBI" id="CHEBI:7896"/>
        <dbReference type="ChEBI" id="CHEBI:30616"/>
        <dbReference type="ChEBI" id="CHEBI:33019"/>
        <dbReference type="ChEBI" id="CHEBI:57287"/>
        <dbReference type="ChEBI" id="CHEBI:57379"/>
        <dbReference type="ChEBI" id="CHEBI:456215"/>
    </reaction>
    <physiologicalReaction direction="left-to-right" evidence="13">
        <dbReference type="Rhea" id="RHEA:30752"/>
    </physiologicalReaction>
</comment>
<dbReference type="SUPFAM" id="SSF56801">
    <property type="entry name" value="Acetyl-CoA synthetase-like"/>
    <property type="match status" value="1"/>
</dbReference>
<keyword evidence="5 14" id="KW-0067">ATP-binding</keyword>
<evidence type="ECO:0000256" key="9">
    <source>
        <dbReference type="ARBA" id="ARBA00024495"/>
    </source>
</evidence>
<keyword evidence="3 14" id="KW-0547">Nucleotide-binding</keyword>
<dbReference type="GO" id="GO:0016020">
    <property type="term" value="C:membrane"/>
    <property type="evidence" value="ECO:0007669"/>
    <property type="project" value="TreeGrafter"/>
</dbReference>
<protein>
    <recommendedName>
        <fullName evidence="14">Long-chain-fatty-acid--CoA ligase</fullName>
        <ecNumber evidence="14">6.2.1.3</ecNumber>
    </recommendedName>
</protein>
<dbReference type="InterPro" id="IPR045311">
    <property type="entry name" value="LC-FACS_euk"/>
</dbReference>
<comment type="catalytic activity">
    <reaction evidence="10">
        <text>15-hydroxy-(5Z,8Z,11Z,13E)-eicosatetraenoate + ATP + CoA = 15-hydroxy-(5Z,8Z,11Z,13E)-eicosatetraenoyl-CoA + AMP + diphosphate</text>
        <dbReference type="Rhea" id="RHEA:52116"/>
        <dbReference type="ChEBI" id="CHEBI:30616"/>
        <dbReference type="ChEBI" id="CHEBI:33019"/>
        <dbReference type="ChEBI" id="CHEBI:57287"/>
        <dbReference type="ChEBI" id="CHEBI:78832"/>
        <dbReference type="ChEBI" id="CHEBI:136409"/>
        <dbReference type="ChEBI" id="CHEBI:456215"/>
    </reaction>
    <physiologicalReaction direction="left-to-right" evidence="10">
        <dbReference type="Rhea" id="RHEA:52117"/>
    </physiologicalReaction>
</comment>
<evidence type="ECO:0000256" key="7">
    <source>
        <dbReference type="ARBA" id="ARBA00024469"/>
    </source>
</evidence>
<keyword evidence="17" id="KW-1185">Reference proteome</keyword>
<evidence type="ECO:0000256" key="13">
    <source>
        <dbReference type="ARBA" id="ARBA00049139"/>
    </source>
</evidence>
<dbReference type="Ensembl" id="ENSSAUT00010029425.1">
    <property type="protein sequence ID" value="ENSSAUP00010027910.1"/>
    <property type="gene ID" value="ENSSAUG00010010646.1"/>
</dbReference>
<keyword evidence="2 14" id="KW-0436">Ligase</keyword>
<evidence type="ECO:0000313" key="16">
    <source>
        <dbReference type="Ensembl" id="ENSSAUP00010027910.1"/>
    </source>
</evidence>
<dbReference type="GO" id="GO:0047676">
    <property type="term" value="F:arachidonate-CoA ligase activity"/>
    <property type="evidence" value="ECO:0007669"/>
    <property type="project" value="UniProtKB-EC"/>
</dbReference>
<keyword evidence="6 14" id="KW-0443">Lipid metabolism</keyword>
<dbReference type="EC" id="6.2.1.3" evidence="14"/>
<comment type="catalytic activity">
    <reaction evidence="11">
        <text>(5Z,8Z,11Z,14Z)-eicosatetraenoate + ATP + CoA = (5Z,8Z,11Z,14Z)-eicosatetraenoyl-CoA + AMP + diphosphate</text>
        <dbReference type="Rhea" id="RHEA:19713"/>
        <dbReference type="ChEBI" id="CHEBI:30616"/>
        <dbReference type="ChEBI" id="CHEBI:32395"/>
        <dbReference type="ChEBI" id="CHEBI:33019"/>
        <dbReference type="ChEBI" id="CHEBI:57287"/>
        <dbReference type="ChEBI" id="CHEBI:57368"/>
        <dbReference type="ChEBI" id="CHEBI:456215"/>
        <dbReference type="EC" id="6.2.1.15"/>
    </reaction>
    <physiologicalReaction direction="left-to-right" evidence="11">
        <dbReference type="Rhea" id="RHEA:19714"/>
    </physiologicalReaction>
</comment>
<dbReference type="InterPro" id="IPR000873">
    <property type="entry name" value="AMP-dep_synth/lig_dom"/>
</dbReference>
<evidence type="ECO:0000256" key="6">
    <source>
        <dbReference type="ARBA" id="ARBA00023098"/>
    </source>
</evidence>
<evidence type="ECO:0000256" key="1">
    <source>
        <dbReference type="ARBA" id="ARBA00006432"/>
    </source>
</evidence>
<reference evidence="16" key="2">
    <citation type="submission" date="2025-08" db="UniProtKB">
        <authorList>
            <consortium name="Ensembl"/>
        </authorList>
    </citation>
    <scope>IDENTIFICATION</scope>
</reference>
<dbReference type="Pfam" id="PF00501">
    <property type="entry name" value="AMP-binding"/>
    <property type="match status" value="2"/>
</dbReference>
<gene>
    <name evidence="16" type="primary">ACSL1</name>
    <name evidence="16" type="synonym">LOC115569277</name>
</gene>
<name>A0A671VNA7_SPAAU</name>
<comment type="function">
    <text evidence="14">Catalyzes the conversion of long-chain fatty acids to their active form acyl-CoAs for both synthesis of cellular lipids, and degradation via beta-oxidation.</text>
</comment>
<sequence>ECTCHKRTLSSYLFYLAGSNMLSQEFIQKLRLPDMEDVSHYIRGISTPMLVSMGAVAAATTYYMATRPKALLPACDLRMQSVEVSVSLRAKSVLEDGDHLTYFYNDARTMYEFLLRGARVSNNGPCLGSRKPKQPYEWMSYREVIERTENLGSAFLHKGHSKTTDSNIGIFSQNRPEWTIVEMACYTYSLVSVPLYDTLGTEAISYIVEKGKPQQQQHEYLHLIVFVGELRPPQPEDMAVICFTSGTTGNPKGAMLTHGNIVSNCSAFIRVTEVHCPMCTSDIHISYLPLAHMFERVVQGVMIVHGAKIGYFQGDIRWLSDDLNTLRPTVFPVVPRLLNRMHDKIFGQANSSLKRWVLGFAFRRKEAEMMKGIVRRDSIWDRLIFGKVQASLGGRVRLMITGAAPISPSVLTFLRAALGCQFYEGYGQTECTAGCTTTMPGDWSAGHVGAPLPCNSIKLVDVSEMNYLAVNGEGEVCVKGPNVFQGYLKDPEKTAEAIDADGWLHTGDIGKWLPNGTLKIVDRKKHIFKLAQGEYIAPEKIENVYTRSDAVAQVYVHGDSLQACLVAVVVPDPDFLSGWTKRTLGLEGSYQELCDRAEVKAAILEDMVRLGKEAGLKSFEQVKAICIHTEMFSIENGLLTPTLKAKRNEMRQHFRSQIDELYAGIKM</sequence>
<evidence type="ECO:0000256" key="8">
    <source>
        <dbReference type="ARBA" id="ARBA00024484"/>
    </source>
</evidence>
<keyword evidence="4 14" id="KW-0276">Fatty acid metabolism</keyword>
<feature type="domain" description="AMP-dependent synthetase/ligase" evidence="15">
    <location>
        <begin position="135"/>
        <end position="213"/>
    </location>
</feature>
<evidence type="ECO:0000256" key="5">
    <source>
        <dbReference type="ARBA" id="ARBA00022840"/>
    </source>
</evidence>
<evidence type="ECO:0000256" key="14">
    <source>
        <dbReference type="RuleBase" id="RU369030"/>
    </source>
</evidence>
<dbReference type="PROSITE" id="PS00455">
    <property type="entry name" value="AMP_BINDING"/>
    <property type="match status" value="1"/>
</dbReference>
<feature type="domain" description="AMP-dependent synthetase/ligase" evidence="15">
    <location>
        <begin position="230"/>
        <end position="488"/>
    </location>
</feature>
<organism evidence="16 17">
    <name type="scientific">Sparus aurata</name>
    <name type="common">Gilthead sea bream</name>
    <dbReference type="NCBI Taxonomy" id="8175"/>
    <lineage>
        <taxon>Eukaryota</taxon>
        <taxon>Metazoa</taxon>
        <taxon>Chordata</taxon>
        <taxon>Craniata</taxon>
        <taxon>Vertebrata</taxon>
        <taxon>Euteleostomi</taxon>
        <taxon>Actinopterygii</taxon>
        <taxon>Neopterygii</taxon>
        <taxon>Teleostei</taxon>
        <taxon>Neoteleostei</taxon>
        <taxon>Acanthomorphata</taxon>
        <taxon>Eupercaria</taxon>
        <taxon>Spariformes</taxon>
        <taxon>Sparidae</taxon>
        <taxon>Sparus</taxon>
    </lineage>
</organism>
<dbReference type="GeneTree" id="ENSGT00940000154508"/>
<comment type="catalytic activity">
    <reaction evidence="9">
        <text>12-hydroxy-(5Z,8Z,10E,14Z)-eicosatetraenoate + ATP + CoA = 12-hydroxy-(5Z,8Z,10E,14Z)-eicosatetraenoyl-CoA + AMP + diphosphate</text>
        <dbReference type="Rhea" id="RHEA:52112"/>
        <dbReference type="ChEBI" id="CHEBI:30616"/>
        <dbReference type="ChEBI" id="CHEBI:33019"/>
        <dbReference type="ChEBI" id="CHEBI:57287"/>
        <dbReference type="ChEBI" id="CHEBI:90718"/>
        <dbReference type="ChEBI" id="CHEBI:136408"/>
        <dbReference type="ChEBI" id="CHEBI:456215"/>
    </reaction>
    <physiologicalReaction direction="left-to-right" evidence="9">
        <dbReference type="Rhea" id="RHEA:52113"/>
    </physiologicalReaction>
</comment>
<evidence type="ECO:0000313" key="17">
    <source>
        <dbReference type="Proteomes" id="UP000472265"/>
    </source>
</evidence>
<evidence type="ECO:0000256" key="12">
    <source>
        <dbReference type="ARBA" id="ARBA00024565"/>
    </source>
</evidence>
<accession>A0A671VNA7</accession>
<dbReference type="PANTHER" id="PTHR43272:SF28">
    <property type="entry name" value="LONG-CHAIN-FATTY-ACID--COA LIGASE 1"/>
    <property type="match status" value="1"/>
</dbReference>